<gene>
    <name evidence="3" type="ORF">Z518_01208</name>
</gene>
<dbReference type="Gene3D" id="3.40.50.300">
    <property type="entry name" value="P-loop containing nucleotide triphosphate hydrolases"/>
    <property type="match status" value="1"/>
</dbReference>
<feature type="domain" description="G" evidence="2">
    <location>
        <begin position="12"/>
        <end position="81"/>
    </location>
</feature>
<proteinExistence type="predicted"/>
<keyword evidence="1" id="KW-0175">Coiled coil</keyword>
<feature type="coiled-coil region" evidence="1">
    <location>
        <begin position="222"/>
        <end position="278"/>
    </location>
</feature>
<dbReference type="Proteomes" id="UP000053617">
    <property type="component" value="Unassembled WGS sequence"/>
</dbReference>
<dbReference type="Pfam" id="PF01926">
    <property type="entry name" value="MMR_HSR1"/>
    <property type="match status" value="1"/>
</dbReference>
<dbReference type="VEuPathDB" id="FungiDB:Z518_01208"/>
<evidence type="ECO:0000313" key="4">
    <source>
        <dbReference type="Proteomes" id="UP000053617"/>
    </source>
</evidence>
<name>A0A0D2G5J6_9EURO</name>
<dbReference type="CDD" id="cd00882">
    <property type="entry name" value="Ras_like_GTPase"/>
    <property type="match status" value="1"/>
</dbReference>
<evidence type="ECO:0000256" key="1">
    <source>
        <dbReference type="SAM" id="Coils"/>
    </source>
</evidence>
<evidence type="ECO:0000259" key="2">
    <source>
        <dbReference type="Pfam" id="PF01926"/>
    </source>
</evidence>
<accession>A0A0D2G5J6</accession>
<dbReference type="EMBL" id="KN847475">
    <property type="protein sequence ID" value="KIX10127.1"/>
    <property type="molecule type" value="Genomic_DNA"/>
</dbReference>
<dbReference type="AlphaFoldDB" id="A0A0D2G5J6"/>
<dbReference type="HOGENOM" id="CLU_018003_1_0_1"/>
<evidence type="ECO:0000313" key="3">
    <source>
        <dbReference type="EMBL" id="KIX10127.1"/>
    </source>
</evidence>
<protein>
    <recommendedName>
        <fullName evidence="2">G domain-containing protein</fullName>
    </recommendedName>
</protein>
<dbReference type="OrthoDB" id="8954335at2759"/>
<dbReference type="GO" id="GO:0005525">
    <property type="term" value="F:GTP binding"/>
    <property type="evidence" value="ECO:0007669"/>
    <property type="project" value="InterPro"/>
</dbReference>
<organism evidence="3 4">
    <name type="scientific">Rhinocladiella mackenziei CBS 650.93</name>
    <dbReference type="NCBI Taxonomy" id="1442369"/>
    <lineage>
        <taxon>Eukaryota</taxon>
        <taxon>Fungi</taxon>
        <taxon>Dikarya</taxon>
        <taxon>Ascomycota</taxon>
        <taxon>Pezizomycotina</taxon>
        <taxon>Eurotiomycetes</taxon>
        <taxon>Chaetothyriomycetidae</taxon>
        <taxon>Chaetothyriales</taxon>
        <taxon>Herpotrichiellaceae</taxon>
        <taxon>Rhinocladiella</taxon>
    </lineage>
</organism>
<reference evidence="3 4" key="1">
    <citation type="submission" date="2015-01" db="EMBL/GenBank/DDBJ databases">
        <title>The Genome Sequence of Rhinocladiella mackenzie CBS 650.93.</title>
        <authorList>
            <consortium name="The Broad Institute Genomics Platform"/>
            <person name="Cuomo C."/>
            <person name="de Hoog S."/>
            <person name="Gorbushina A."/>
            <person name="Stielow B."/>
            <person name="Teixiera M."/>
            <person name="Abouelleil A."/>
            <person name="Chapman S.B."/>
            <person name="Priest M."/>
            <person name="Young S.K."/>
            <person name="Wortman J."/>
            <person name="Nusbaum C."/>
            <person name="Birren B."/>
        </authorList>
    </citation>
    <scope>NUCLEOTIDE SEQUENCE [LARGE SCALE GENOMIC DNA]</scope>
    <source>
        <strain evidence="3 4">CBS 650.93</strain>
    </source>
</reference>
<sequence>MAVTLGPDDKVIALMGMTGVGKSSFIQLFTPESVGVGEDLESFTSQVAVFPCQMPNSNEKFYLVDTPGFDDSNRPDQEILREVSSWLTKTYADNIKLSGIIYLHRIMDVKFTGAAVRNLSMFKKLCGDGNLASVVLATTFWSKVDPDTGNTRENQLKTTPTFWGTMVNRGSQVFRHDSAEKSGAAIVQYLLDRRQKPVYTIQDEMVNEKKTLEETAAGTEVQTETDKVIRKYEQTIADLKQEIAEATQTHNEAMRQELEREKREHEEFIRKIQQEQEKMKVGDYALWQQREMEREQERQENKHRMEALMEQISHMAKADGDRQQKVAELEKQLGIERMKYQTLQRSKFSVRFKTMLEEIGDFFRTL</sequence>
<dbReference type="SUPFAM" id="SSF52540">
    <property type="entry name" value="P-loop containing nucleoside triphosphate hydrolases"/>
    <property type="match status" value="1"/>
</dbReference>
<dbReference type="RefSeq" id="XP_013277263.1">
    <property type="nucleotide sequence ID" value="XM_013421809.1"/>
</dbReference>
<keyword evidence="4" id="KW-1185">Reference proteome</keyword>
<dbReference type="GeneID" id="25289279"/>
<dbReference type="InterPro" id="IPR027417">
    <property type="entry name" value="P-loop_NTPase"/>
</dbReference>
<dbReference type="InterPro" id="IPR006073">
    <property type="entry name" value="GTP-bd"/>
</dbReference>